<evidence type="ECO:0000313" key="1">
    <source>
        <dbReference type="EMBL" id="KKU56557.1"/>
    </source>
</evidence>
<reference evidence="1 2" key="1">
    <citation type="journal article" date="2015" name="Nature">
        <title>rRNA introns, odd ribosomes, and small enigmatic genomes across a large radiation of phyla.</title>
        <authorList>
            <person name="Brown C.T."/>
            <person name="Hug L.A."/>
            <person name="Thomas B.C."/>
            <person name="Sharon I."/>
            <person name="Castelle C.J."/>
            <person name="Singh A."/>
            <person name="Wilkins M.J."/>
            <person name="Williams K.H."/>
            <person name="Banfield J.F."/>
        </authorList>
    </citation>
    <scope>NUCLEOTIDE SEQUENCE [LARGE SCALE GENOMIC DNA]</scope>
</reference>
<gene>
    <name evidence="1" type="ORF">UX78_C0006G0020</name>
</gene>
<proteinExistence type="predicted"/>
<organism evidence="1 2">
    <name type="scientific">Candidatus Amesbacteria bacterium GW2011_GWA2_47_11</name>
    <dbReference type="NCBI Taxonomy" id="1618357"/>
    <lineage>
        <taxon>Bacteria</taxon>
        <taxon>Candidatus Amesiibacteriota</taxon>
    </lineage>
</organism>
<evidence type="ECO:0000313" key="2">
    <source>
        <dbReference type="Proteomes" id="UP000034607"/>
    </source>
</evidence>
<protein>
    <recommendedName>
        <fullName evidence="3">Cell division protein FtsL</fullName>
    </recommendedName>
</protein>
<sequence length="91" mass="9769">MKKLPVILILTLNLGLLAGQLLITSFRATQGSELADIQSDLIQLNFQNQNLLTQIYSLSSTQTLLDRAVAAGLVPTEVSHVSPPPVAAAFR</sequence>
<dbReference type="Proteomes" id="UP000034607">
    <property type="component" value="Unassembled WGS sequence"/>
</dbReference>
<name>A0A0G1RHK4_9BACT</name>
<dbReference type="AlphaFoldDB" id="A0A0G1RHK4"/>
<accession>A0A0G1RHK4</accession>
<comment type="caution">
    <text evidence="1">The sequence shown here is derived from an EMBL/GenBank/DDBJ whole genome shotgun (WGS) entry which is preliminary data.</text>
</comment>
<dbReference type="EMBL" id="LCNM01000006">
    <property type="protein sequence ID" value="KKU56557.1"/>
    <property type="molecule type" value="Genomic_DNA"/>
</dbReference>
<evidence type="ECO:0008006" key="3">
    <source>
        <dbReference type="Google" id="ProtNLM"/>
    </source>
</evidence>